<protein>
    <submittedName>
        <fullName evidence="2">Uncharacterized protein</fullName>
    </submittedName>
</protein>
<dbReference type="Proteomes" id="UP000091897">
    <property type="component" value="Chromosome"/>
</dbReference>
<dbReference type="AlphaFoldDB" id="A0A193FCF5"/>
<dbReference type="EMBL" id="CP016171">
    <property type="protein sequence ID" value="ANN70238.1"/>
    <property type="molecule type" value="Genomic_DNA"/>
</dbReference>
<evidence type="ECO:0000313" key="2">
    <source>
        <dbReference type="EMBL" id="ANN70238.1"/>
    </source>
</evidence>
<name>A0A193FCF5_9BORD</name>
<gene>
    <name evidence="1" type="ORF">BAU06_01790</name>
    <name evidence="2" type="ORF">BAU08_01780</name>
</gene>
<keyword evidence="3" id="KW-1185">Reference proteome</keyword>
<sequence>MPIKLLSNGRTITLRSFPRAEEFPAGERDATMDAFNRLIGMNWDVTEPHWTPTHSPFRSGYGLVLVFADKELVGFSIYQYFDMNGDLCLYRSGTELAPSYQGLGVYSDVTDLIFAEAFRQRPHQSRLLYCWRTRNAIVALANARRCAEVVPDLQADPPKENGGRAGLLALAVLAAKRLYPDRVLELPALVMRDVYGHIKHRKPPYRGAAVHVGKRIGTLAPNSCDALFSLGIVRRPTLS</sequence>
<evidence type="ECO:0000313" key="3">
    <source>
        <dbReference type="Proteomes" id="UP000091897"/>
    </source>
</evidence>
<evidence type="ECO:0000313" key="4">
    <source>
        <dbReference type="Proteomes" id="UP000092213"/>
    </source>
</evidence>
<dbReference type="EMBL" id="CP016170">
    <property type="protein sequence ID" value="ANN65205.1"/>
    <property type="molecule type" value="Genomic_DNA"/>
</dbReference>
<dbReference type="STRING" id="463025.BAU08_01780"/>
<dbReference type="SUPFAM" id="SSF55729">
    <property type="entry name" value="Acyl-CoA N-acyltransferases (Nat)"/>
    <property type="match status" value="1"/>
</dbReference>
<reference evidence="3 4" key="1">
    <citation type="submission" date="2016-06" db="EMBL/GenBank/DDBJ databases">
        <title>Complete genome sequences of Bordetella bronchialis and Bordetella flabilis.</title>
        <authorList>
            <person name="LiPuma J.J."/>
            <person name="Spilker T."/>
        </authorList>
    </citation>
    <scope>NUCLEOTIDE SEQUENCE [LARGE SCALE GENOMIC DNA]</scope>
    <source>
        <strain evidence="2 4">AU17976</strain>
        <strain evidence="1 3">AU3182</strain>
    </source>
</reference>
<accession>A0A193FCF5</accession>
<dbReference type="Proteomes" id="UP000092213">
    <property type="component" value="Chromosome"/>
</dbReference>
<dbReference type="InterPro" id="IPR016181">
    <property type="entry name" value="Acyl_CoA_acyltransferase"/>
</dbReference>
<dbReference type="KEGG" id="bbro:BAU06_01790"/>
<organism evidence="2 4">
    <name type="scientific">Bordetella bronchialis</name>
    <dbReference type="NCBI Taxonomy" id="463025"/>
    <lineage>
        <taxon>Bacteria</taxon>
        <taxon>Pseudomonadati</taxon>
        <taxon>Pseudomonadota</taxon>
        <taxon>Betaproteobacteria</taxon>
        <taxon>Burkholderiales</taxon>
        <taxon>Alcaligenaceae</taxon>
        <taxon>Bordetella</taxon>
    </lineage>
</organism>
<proteinExistence type="predicted"/>
<evidence type="ECO:0000313" key="1">
    <source>
        <dbReference type="EMBL" id="ANN65205.1"/>
    </source>
</evidence>